<evidence type="ECO:0000256" key="4">
    <source>
        <dbReference type="ARBA" id="ARBA00022786"/>
    </source>
</evidence>
<keyword evidence="4" id="KW-0833">Ubl conjugation pathway</keyword>
<comment type="similarity">
    <text evidence="1">Belongs to the APC13 family.</text>
</comment>
<dbReference type="PANTHER" id="PTHR28526">
    <property type="entry name" value="ANAPHASE-PROMOTING COMPLEX SUBUNIT 13"/>
    <property type="match status" value="1"/>
</dbReference>
<gene>
    <name evidence="7" type="ORF">A1O5_11460</name>
</gene>
<keyword evidence="2" id="KW-0132">Cell division</keyword>
<dbReference type="RefSeq" id="XP_007750222.1">
    <property type="nucleotide sequence ID" value="XM_007752032.1"/>
</dbReference>
<accession>W9WFR1</accession>
<keyword evidence="8" id="KW-1185">Reference proteome</keyword>
<feature type="region of interest" description="Disordered" evidence="6">
    <location>
        <begin position="177"/>
        <end position="201"/>
    </location>
</feature>
<keyword evidence="3" id="KW-0498">Mitosis</keyword>
<dbReference type="eggNOG" id="ENOG502S7KP">
    <property type="taxonomic scope" value="Eukaryota"/>
</dbReference>
<organism evidence="7 8">
    <name type="scientific">Cladophialophora psammophila CBS 110553</name>
    <dbReference type="NCBI Taxonomy" id="1182543"/>
    <lineage>
        <taxon>Eukaryota</taxon>
        <taxon>Fungi</taxon>
        <taxon>Dikarya</taxon>
        <taxon>Ascomycota</taxon>
        <taxon>Pezizomycotina</taxon>
        <taxon>Eurotiomycetes</taxon>
        <taxon>Chaetothyriomycetidae</taxon>
        <taxon>Chaetothyriales</taxon>
        <taxon>Herpotrichiellaceae</taxon>
        <taxon>Cladophialophora</taxon>
    </lineage>
</organism>
<dbReference type="PANTHER" id="PTHR28526:SF1">
    <property type="entry name" value="ANAPHASE-PROMOTING COMPLEX SUBUNIT 13"/>
    <property type="match status" value="1"/>
</dbReference>
<evidence type="ECO:0000256" key="3">
    <source>
        <dbReference type="ARBA" id="ARBA00022776"/>
    </source>
</evidence>
<evidence type="ECO:0000256" key="5">
    <source>
        <dbReference type="ARBA" id="ARBA00023306"/>
    </source>
</evidence>
<reference evidence="7 8" key="1">
    <citation type="submission" date="2013-03" db="EMBL/GenBank/DDBJ databases">
        <title>The Genome Sequence of Cladophialophora psammophila CBS 110553.</title>
        <authorList>
            <consortium name="The Broad Institute Genomics Platform"/>
            <person name="Cuomo C."/>
            <person name="de Hoog S."/>
            <person name="Gorbushina A."/>
            <person name="Walker B."/>
            <person name="Young S.K."/>
            <person name="Zeng Q."/>
            <person name="Gargeya S."/>
            <person name="Fitzgerald M."/>
            <person name="Haas B."/>
            <person name="Abouelleil A."/>
            <person name="Allen A.W."/>
            <person name="Alvarado L."/>
            <person name="Arachchi H.M."/>
            <person name="Berlin A.M."/>
            <person name="Chapman S.B."/>
            <person name="Gainer-Dewar J."/>
            <person name="Goldberg J."/>
            <person name="Griggs A."/>
            <person name="Gujja S."/>
            <person name="Hansen M."/>
            <person name="Howarth C."/>
            <person name="Imamovic A."/>
            <person name="Ireland A."/>
            <person name="Larimer J."/>
            <person name="McCowan C."/>
            <person name="Murphy C."/>
            <person name="Pearson M."/>
            <person name="Poon T.W."/>
            <person name="Priest M."/>
            <person name="Roberts A."/>
            <person name="Saif S."/>
            <person name="Shea T."/>
            <person name="Sisk P."/>
            <person name="Sykes S."/>
            <person name="Wortman J."/>
            <person name="Nusbaum C."/>
            <person name="Birren B."/>
        </authorList>
    </citation>
    <scope>NUCLEOTIDE SEQUENCE [LARGE SCALE GENOMIC DNA]</scope>
    <source>
        <strain evidence="7 8">CBS 110553</strain>
    </source>
</reference>
<evidence type="ECO:0000313" key="7">
    <source>
        <dbReference type="EMBL" id="EXJ63411.1"/>
    </source>
</evidence>
<dbReference type="EMBL" id="AMGX01000026">
    <property type="protein sequence ID" value="EXJ63411.1"/>
    <property type="molecule type" value="Genomic_DNA"/>
</dbReference>
<evidence type="ECO:0000313" key="8">
    <source>
        <dbReference type="Proteomes" id="UP000019471"/>
    </source>
</evidence>
<name>W9WFR1_9EURO</name>
<dbReference type="GO" id="GO:0051301">
    <property type="term" value="P:cell division"/>
    <property type="evidence" value="ECO:0007669"/>
    <property type="project" value="UniProtKB-KW"/>
</dbReference>
<keyword evidence="5" id="KW-0131">Cell cycle</keyword>
<proteinExistence type="inferred from homology"/>
<dbReference type="Pfam" id="PF05839">
    <property type="entry name" value="Apc13p"/>
    <property type="match status" value="1"/>
</dbReference>
<dbReference type="GO" id="GO:0005680">
    <property type="term" value="C:anaphase-promoting complex"/>
    <property type="evidence" value="ECO:0007669"/>
    <property type="project" value="InterPro"/>
</dbReference>
<dbReference type="InterPro" id="IPR008401">
    <property type="entry name" value="Apc13"/>
</dbReference>
<dbReference type="OrthoDB" id="2351920at2759"/>
<dbReference type="HOGENOM" id="CLU_083683_1_1_1"/>
<protein>
    <submittedName>
        <fullName evidence="7">Uncharacterized protein</fullName>
    </submittedName>
</protein>
<evidence type="ECO:0000256" key="6">
    <source>
        <dbReference type="SAM" id="MobiDB-lite"/>
    </source>
</evidence>
<comment type="caution">
    <text evidence="7">The sequence shown here is derived from an EMBL/GenBank/DDBJ whole genome shotgun (WGS) entry which is preliminary data.</text>
</comment>
<dbReference type="AlphaFoldDB" id="W9WFR1"/>
<evidence type="ECO:0000256" key="2">
    <source>
        <dbReference type="ARBA" id="ARBA00022618"/>
    </source>
</evidence>
<dbReference type="Proteomes" id="UP000019471">
    <property type="component" value="Unassembled WGS sequence"/>
</dbReference>
<sequence length="201" mass="20471">MHASRLADVFEEFCRPPTSTVFALCGAHAAQYPFPSSSAQPGVSGVGGANNSAAALPMQGTIADGSGMTALPGHYLPFEEITLAPHLMPVNPEDEDDVVPDMHAAFGINRALNQNQTSGVIVPGSAAFAVAAGAGADGGAMGAGQATGEASQAGVARDPVWRDLGMEGLVADASRNGISTVGRETPGYRREGKRTGLLLLR</sequence>
<dbReference type="GeneID" id="19196149"/>
<evidence type="ECO:0000256" key="1">
    <source>
        <dbReference type="ARBA" id="ARBA00006940"/>
    </source>
</evidence>